<accession>A0AAD4PNV3</accession>
<organism evidence="1 2">
    <name type="scientific">Drosophila rubida</name>
    <dbReference type="NCBI Taxonomy" id="30044"/>
    <lineage>
        <taxon>Eukaryota</taxon>
        <taxon>Metazoa</taxon>
        <taxon>Ecdysozoa</taxon>
        <taxon>Arthropoda</taxon>
        <taxon>Hexapoda</taxon>
        <taxon>Insecta</taxon>
        <taxon>Pterygota</taxon>
        <taxon>Neoptera</taxon>
        <taxon>Endopterygota</taxon>
        <taxon>Diptera</taxon>
        <taxon>Brachycera</taxon>
        <taxon>Muscomorpha</taxon>
        <taxon>Ephydroidea</taxon>
        <taxon>Drosophilidae</taxon>
        <taxon>Drosophila</taxon>
    </lineage>
</organism>
<evidence type="ECO:0000313" key="1">
    <source>
        <dbReference type="EMBL" id="KAH8377837.1"/>
    </source>
</evidence>
<keyword evidence="2" id="KW-1185">Reference proteome</keyword>
<dbReference type="Proteomes" id="UP001200034">
    <property type="component" value="Unassembled WGS sequence"/>
</dbReference>
<sequence length="136" mass="16219">MLDKIPEAEMVKIAPKSHNERRAVMDFVPRIGLSIVNYAEVDRIDTFYLQCQSYRDYYRDPYDRLHKPLMFTKPMGKCGMKVDRSAEELRQPIRWVQAKKPIIDAINYRTDMNLGAKFSEIFRGRYSKDTCIRYKR</sequence>
<dbReference type="EMBL" id="JAJJHW010001127">
    <property type="protein sequence ID" value="KAH8377837.1"/>
    <property type="molecule type" value="Genomic_DNA"/>
</dbReference>
<proteinExistence type="predicted"/>
<dbReference type="AlphaFoldDB" id="A0AAD4PNV3"/>
<evidence type="ECO:0000313" key="2">
    <source>
        <dbReference type="Proteomes" id="UP001200034"/>
    </source>
</evidence>
<comment type="caution">
    <text evidence="1">The sequence shown here is derived from an EMBL/GenBank/DDBJ whole genome shotgun (WGS) entry which is preliminary data.</text>
</comment>
<reference evidence="1" key="1">
    <citation type="journal article" date="2021" name="Mol. Ecol. Resour.">
        <title>Phylogenomic analyses of the genus Drosophila reveals genomic signals of climate adaptation.</title>
        <authorList>
            <person name="Li F."/>
            <person name="Rane R.V."/>
            <person name="Luria V."/>
            <person name="Xiong Z."/>
            <person name="Chen J."/>
            <person name="Li Z."/>
            <person name="Catullo R.A."/>
            <person name="Griffin P.C."/>
            <person name="Schiffer M."/>
            <person name="Pearce S."/>
            <person name="Lee S.F."/>
            <person name="McElroy K."/>
            <person name="Stocker A."/>
            <person name="Shirriffs J."/>
            <person name="Cockerell F."/>
            <person name="Coppin C."/>
            <person name="Sgro C.M."/>
            <person name="Karger A."/>
            <person name="Cain J.W."/>
            <person name="Weber J.A."/>
            <person name="Santpere G."/>
            <person name="Kirschner M.W."/>
            <person name="Hoffmann A.A."/>
            <person name="Oakeshott J.G."/>
            <person name="Zhang G."/>
        </authorList>
    </citation>
    <scope>NUCLEOTIDE SEQUENCE</scope>
    <source>
        <strain evidence="1">BGI-SZ-2011g</strain>
    </source>
</reference>
<gene>
    <name evidence="1" type="ORF">KR093_007368</name>
</gene>
<protein>
    <submittedName>
        <fullName evidence="1">Uncharacterized protein</fullName>
    </submittedName>
</protein>
<name>A0AAD4PNV3_9MUSC</name>